<dbReference type="InterPro" id="IPR012910">
    <property type="entry name" value="Plug_dom"/>
</dbReference>
<gene>
    <name evidence="17" type="ORF">C7R54_00785</name>
</gene>
<dbReference type="Gene3D" id="2.170.130.10">
    <property type="entry name" value="TonB-dependent receptor, plug domain"/>
    <property type="match status" value="1"/>
</dbReference>
<keyword evidence="8" id="KW-0408">Iron</keyword>
<evidence type="ECO:0000256" key="6">
    <source>
        <dbReference type="ARBA" id="ARBA00022692"/>
    </source>
</evidence>
<dbReference type="EMBL" id="PYAL01000001">
    <property type="protein sequence ID" value="RXN92335.1"/>
    <property type="molecule type" value="Genomic_DNA"/>
</dbReference>
<keyword evidence="9" id="KW-0406">Ion transport</keyword>
<dbReference type="Pfam" id="PF00593">
    <property type="entry name" value="TonB_dep_Rec_b-barrel"/>
    <property type="match status" value="1"/>
</dbReference>
<dbReference type="InterPro" id="IPR010105">
    <property type="entry name" value="TonB_sidphr_rcpt"/>
</dbReference>
<dbReference type="AlphaFoldDB" id="A0A4Q1HQK8"/>
<keyword evidence="4 14" id="KW-1134">Transmembrane beta strand</keyword>
<keyword evidence="13 14" id="KW-0998">Cell outer membrane</keyword>
<dbReference type="SMART" id="SM00965">
    <property type="entry name" value="STN"/>
    <property type="match status" value="1"/>
</dbReference>
<keyword evidence="12 17" id="KW-0675">Receptor</keyword>
<dbReference type="GO" id="GO:0038023">
    <property type="term" value="F:signaling receptor activity"/>
    <property type="evidence" value="ECO:0007669"/>
    <property type="project" value="InterPro"/>
</dbReference>
<evidence type="ECO:0000256" key="12">
    <source>
        <dbReference type="ARBA" id="ARBA00023170"/>
    </source>
</evidence>
<dbReference type="SUPFAM" id="SSF56935">
    <property type="entry name" value="Porins"/>
    <property type="match status" value="1"/>
</dbReference>
<evidence type="ECO:0000256" key="8">
    <source>
        <dbReference type="ARBA" id="ARBA00023004"/>
    </source>
</evidence>
<dbReference type="CDD" id="cd01347">
    <property type="entry name" value="ligand_gated_channel"/>
    <property type="match status" value="1"/>
</dbReference>
<keyword evidence="10 15" id="KW-0798">TonB box</keyword>
<dbReference type="Gene3D" id="3.55.50.30">
    <property type="match status" value="1"/>
</dbReference>
<organism evidence="17 18">
    <name type="scientific">Achromobacter aloeverae</name>
    <dbReference type="NCBI Taxonomy" id="1750518"/>
    <lineage>
        <taxon>Bacteria</taxon>
        <taxon>Pseudomonadati</taxon>
        <taxon>Pseudomonadota</taxon>
        <taxon>Betaproteobacteria</taxon>
        <taxon>Burkholderiales</taxon>
        <taxon>Alcaligenaceae</taxon>
        <taxon>Achromobacter</taxon>
    </lineage>
</organism>
<comment type="subcellular location">
    <subcellularLocation>
        <location evidence="1 14">Cell outer membrane</location>
        <topology evidence="1 14">Multi-pass membrane protein</topology>
    </subcellularLocation>
</comment>
<dbReference type="InterPro" id="IPR037066">
    <property type="entry name" value="Plug_dom_sf"/>
</dbReference>
<evidence type="ECO:0000259" key="16">
    <source>
        <dbReference type="SMART" id="SM00965"/>
    </source>
</evidence>
<comment type="similarity">
    <text evidence="2 14 15">Belongs to the TonB-dependent receptor family.</text>
</comment>
<keyword evidence="5" id="KW-0410">Iron transport</keyword>
<dbReference type="PROSITE" id="PS52016">
    <property type="entry name" value="TONB_DEPENDENT_REC_3"/>
    <property type="match status" value="1"/>
</dbReference>
<dbReference type="Pfam" id="PF07660">
    <property type="entry name" value="STN"/>
    <property type="match status" value="1"/>
</dbReference>
<evidence type="ECO:0000256" key="10">
    <source>
        <dbReference type="ARBA" id="ARBA00023077"/>
    </source>
</evidence>
<dbReference type="GO" id="GO:0015344">
    <property type="term" value="F:siderophore uptake transmembrane transporter activity"/>
    <property type="evidence" value="ECO:0007669"/>
    <property type="project" value="TreeGrafter"/>
</dbReference>
<dbReference type="FunFam" id="2.170.130.10:FF:000001">
    <property type="entry name" value="Catecholate siderophore TonB-dependent receptor"/>
    <property type="match status" value="1"/>
</dbReference>
<dbReference type="FunFam" id="2.40.170.20:FF:000005">
    <property type="entry name" value="TonB-dependent siderophore receptor"/>
    <property type="match status" value="1"/>
</dbReference>
<comment type="caution">
    <text evidence="17">The sequence shown here is derived from an EMBL/GenBank/DDBJ whole genome shotgun (WGS) entry which is preliminary data.</text>
</comment>
<dbReference type="Pfam" id="PF07715">
    <property type="entry name" value="Plug"/>
    <property type="match status" value="1"/>
</dbReference>
<evidence type="ECO:0000313" key="17">
    <source>
        <dbReference type="EMBL" id="RXN92335.1"/>
    </source>
</evidence>
<dbReference type="GO" id="GO:0015891">
    <property type="term" value="P:siderophore transport"/>
    <property type="evidence" value="ECO:0007669"/>
    <property type="project" value="InterPro"/>
</dbReference>
<evidence type="ECO:0000256" key="14">
    <source>
        <dbReference type="PROSITE-ProRule" id="PRU01360"/>
    </source>
</evidence>
<proteinExistence type="inferred from homology"/>
<evidence type="ECO:0000313" key="18">
    <source>
        <dbReference type="Proteomes" id="UP000290849"/>
    </source>
</evidence>
<dbReference type="Proteomes" id="UP000290849">
    <property type="component" value="Unassembled WGS sequence"/>
</dbReference>
<sequence>MSARPPRVSLSWRTCSMKSGLRPRRRGPLSALSLRAALRPRSTALVLAMTGVYAAMATPAAFAQEDARVSFNISSQPLYGALRAFSAQAQQQVLFDETTVANRNAPAVQGLMSPRQALDQLLAGSGIQVISQRAGAYTLKGPGTGGQDVTQLPTVRVTADSQTGTGPVIGYVAERSLSATKSDTPLIKTPQAISVVTRDQMTTQNVQSVAQALRYTSGITPEQRGTNTDSLEYLYARGFQVEQYWNGLRLPGASAGYNVTSFDPYMLERVEVLHGPSSVLYGQGSPGGMVNLVSKMPTDEPLHEMGIQTGSYGRAQVFGDFSGSLNDDGTLLYRLTADGFETGTQTQYNRQERYAVAPSIMWRPNSDTKLTVYAYYQADPKAGGYNFVPAVGTATAGVVTLPRRLDVGEPDFDSFRKTQESIGYSFEHRFNDTWSVRQNYRFLHNSESIRYLSYASLSSDGRTLLRTPYWNNGQVNAHTLDNQLIARFGTGPLTHQVTLGADYQHTQYDHDFKGNLAGGPSLDPTNPVYGQAVPDANFQFATAGDQALRQFGLYAQDQIDVGNWSFLGGIREDWAHETFDPYKAGTASTEQSDRAFTWRLGGVYKFDNGIAPYASYSKSFAPQIGTDYSGTPFQPTKGKQYEVGVKYQPPGYNSFVTVAAYHLTQENVTTTDPDHPTFSVQTGAVRSRGFEVEGHASLSNNLQLIATYTYTDLLNTRSNSTNLDRVPVGIPRNAASLWADYTIPSSALAGLQVGAGVRYIGNTWGDATNDLKLPSVTLVDVALHYDLGRSFDSMRGWTASLTASNLFDRDYLSYCSGGLCTWGAGRVVLAGLKYKW</sequence>
<evidence type="ECO:0000256" key="7">
    <source>
        <dbReference type="ARBA" id="ARBA00022729"/>
    </source>
</evidence>
<evidence type="ECO:0000256" key="9">
    <source>
        <dbReference type="ARBA" id="ARBA00023065"/>
    </source>
</evidence>
<reference evidence="17 18" key="1">
    <citation type="journal article" date="2017" name="Int. J. Syst. Evol. Microbiol.">
        <title>Achromobacter aloeverae sp. nov., isolated from the root of Aloe vera (L.) Burm.f.</title>
        <authorList>
            <person name="Kuncharoen N."/>
            <person name="Muramatsu Y."/>
            <person name="Shibata C."/>
            <person name="Kamakura Y."/>
            <person name="Nakagawa Y."/>
            <person name="Tanasupawat S."/>
        </authorList>
    </citation>
    <scope>NUCLEOTIDE SEQUENCE [LARGE SCALE GENOMIC DNA]</scope>
    <source>
        <strain evidence="17 18">AVA-1</strain>
    </source>
</reference>
<keyword evidence="7" id="KW-0732">Signal</keyword>
<dbReference type="PANTHER" id="PTHR32552">
    <property type="entry name" value="FERRICHROME IRON RECEPTOR-RELATED"/>
    <property type="match status" value="1"/>
</dbReference>
<evidence type="ECO:0000256" key="13">
    <source>
        <dbReference type="ARBA" id="ARBA00023237"/>
    </source>
</evidence>
<feature type="domain" description="Secretin/TonB short N-terminal" evidence="16">
    <location>
        <begin position="91"/>
        <end position="142"/>
    </location>
</feature>
<dbReference type="InterPro" id="IPR039426">
    <property type="entry name" value="TonB-dep_rcpt-like"/>
</dbReference>
<accession>A0A4Q1HQK8</accession>
<dbReference type="InterPro" id="IPR011662">
    <property type="entry name" value="Secretin/TonB_short_N"/>
</dbReference>
<evidence type="ECO:0000256" key="3">
    <source>
        <dbReference type="ARBA" id="ARBA00022448"/>
    </source>
</evidence>
<keyword evidence="11 14" id="KW-0472">Membrane</keyword>
<dbReference type="PANTHER" id="PTHR32552:SF68">
    <property type="entry name" value="FERRICHROME OUTER MEMBRANE TRANSPORTER_PHAGE RECEPTOR"/>
    <property type="match status" value="1"/>
</dbReference>
<keyword evidence="18" id="KW-1185">Reference proteome</keyword>
<name>A0A4Q1HQK8_9BURK</name>
<keyword evidence="6 14" id="KW-0812">Transmembrane</keyword>
<dbReference type="Gene3D" id="2.40.170.20">
    <property type="entry name" value="TonB-dependent receptor, beta-barrel domain"/>
    <property type="match status" value="1"/>
</dbReference>
<evidence type="ECO:0000256" key="4">
    <source>
        <dbReference type="ARBA" id="ARBA00022452"/>
    </source>
</evidence>
<keyword evidence="3 14" id="KW-0813">Transport</keyword>
<evidence type="ECO:0000256" key="1">
    <source>
        <dbReference type="ARBA" id="ARBA00004571"/>
    </source>
</evidence>
<dbReference type="InterPro" id="IPR000531">
    <property type="entry name" value="Beta-barrel_TonB"/>
</dbReference>
<evidence type="ECO:0000256" key="2">
    <source>
        <dbReference type="ARBA" id="ARBA00009810"/>
    </source>
</evidence>
<protein>
    <submittedName>
        <fullName evidence="17">TonB-dependent siderophore receptor</fullName>
    </submittedName>
</protein>
<evidence type="ECO:0000256" key="15">
    <source>
        <dbReference type="RuleBase" id="RU003357"/>
    </source>
</evidence>
<evidence type="ECO:0000256" key="5">
    <source>
        <dbReference type="ARBA" id="ARBA00022496"/>
    </source>
</evidence>
<dbReference type="InterPro" id="IPR036942">
    <property type="entry name" value="Beta-barrel_TonB_sf"/>
</dbReference>
<dbReference type="GO" id="GO:0009279">
    <property type="term" value="C:cell outer membrane"/>
    <property type="evidence" value="ECO:0007669"/>
    <property type="project" value="UniProtKB-SubCell"/>
</dbReference>
<evidence type="ECO:0000256" key="11">
    <source>
        <dbReference type="ARBA" id="ARBA00023136"/>
    </source>
</evidence>
<dbReference type="NCBIfam" id="TIGR01783">
    <property type="entry name" value="TonB-siderophor"/>
    <property type="match status" value="1"/>
</dbReference>